<sequence>MKRLATLALSLLLALFLLAPAVLAKDKLVLATTTSTMDSGLLDFLVPIFEKESGCKVQVIAVGTGAAIRYGKDGNADVVMVHDPAAEEAVVREGFFVERKYLMYNDFVIVGPAEDSAGIKGTASAVEALKKIQTSQSTFVSRADQSGTHKKEQRLWASAGIDPKGSWYLEAGAGMETVLRIANEKRAYSLTDRGTYLAHQKEYDLPILNEGDKELFNPYHIMLVAPAKYPFVNYSLAKKFSDFLTSERGQKLIAECGVDKYGQPLFYPAVEKK</sequence>
<feature type="chain" id="PRO_5038014304" evidence="1">
    <location>
        <begin position="25"/>
        <end position="273"/>
    </location>
</feature>
<dbReference type="InterPro" id="IPR052738">
    <property type="entry name" value="ABC-Tungstate_binding"/>
</dbReference>
<proteinExistence type="predicted"/>
<name>A0A933I952_UNCT6</name>
<feature type="signal peptide" evidence="1">
    <location>
        <begin position="1"/>
        <end position="24"/>
    </location>
</feature>
<dbReference type="Pfam" id="PF12849">
    <property type="entry name" value="PBP_like_2"/>
    <property type="match status" value="1"/>
</dbReference>
<dbReference type="SUPFAM" id="SSF53850">
    <property type="entry name" value="Periplasmic binding protein-like II"/>
    <property type="match status" value="1"/>
</dbReference>
<dbReference type="PANTHER" id="PTHR37945:SF1">
    <property type="entry name" value="EXTRACELLULAR TUNGSTATE BINDING PROTEIN"/>
    <property type="match status" value="1"/>
</dbReference>
<keyword evidence="1" id="KW-0732">Signal</keyword>
<dbReference type="PANTHER" id="PTHR37945">
    <property type="entry name" value="EXTRACELLULAR TUNGSTATE BINDING PROTEIN"/>
    <property type="match status" value="1"/>
</dbReference>
<dbReference type="InterPro" id="IPR024370">
    <property type="entry name" value="PBP_domain"/>
</dbReference>
<dbReference type="EMBL" id="JACQXR010000056">
    <property type="protein sequence ID" value="MBI4726496.1"/>
    <property type="molecule type" value="Genomic_DNA"/>
</dbReference>
<dbReference type="Gene3D" id="3.40.190.10">
    <property type="entry name" value="Periplasmic binding protein-like II"/>
    <property type="match status" value="2"/>
</dbReference>
<evidence type="ECO:0000256" key="1">
    <source>
        <dbReference type="SAM" id="SignalP"/>
    </source>
</evidence>
<evidence type="ECO:0000259" key="2">
    <source>
        <dbReference type="Pfam" id="PF12849"/>
    </source>
</evidence>
<dbReference type="Proteomes" id="UP000736328">
    <property type="component" value="Unassembled WGS sequence"/>
</dbReference>
<feature type="domain" description="PBP" evidence="2">
    <location>
        <begin position="29"/>
        <end position="247"/>
    </location>
</feature>
<organism evidence="3 4">
    <name type="scientific">candidate division TA06 bacterium</name>
    <dbReference type="NCBI Taxonomy" id="2250710"/>
    <lineage>
        <taxon>Bacteria</taxon>
        <taxon>Bacteria division TA06</taxon>
    </lineage>
</organism>
<comment type="caution">
    <text evidence="3">The sequence shown here is derived from an EMBL/GenBank/DDBJ whole genome shotgun (WGS) entry which is preliminary data.</text>
</comment>
<accession>A0A933I952</accession>
<evidence type="ECO:0000313" key="3">
    <source>
        <dbReference type="EMBL" id="MBI4726496.1"/>
    </source>
</evidence>
<gene>
    <name evidence="3" type="ORF">HY768_04615</name>
</gene>
<reference evidence="3" key="1">
    <citation type="submission" date="2020-07" db="EMBL/GenBank/DDBJ databases">
        <title>Huge and variable diversity of episymbiotic CPR bacteria and DPANN archaea in groundwater ecosystems.</title>
        <authorList>
            <person name="He C.Y."/>
            <person name="Keren R."/>
            <person name="Whittaker M."/>
            <person name="Farag I.F."/>
            <person name="Doudna J."/>
            <person name="Cate J.H.D."/>
            <person name="Banfield J.F."/>
        </authorList>
    </citation>
    <scope>NUCLEOTIDE SEQUENCE</scope>
    <source>
        <strain evidence="3">NC_groundwater_1520_Pr4_B-0.1um_53_5</strain>
    </source>
</reference>
<dbReference type="AlphaFoldDB" id="A0A933I952"/>
<protein>
    <submittedName>
        <fullName evidence="3">Substrate-binding domain-containing protein</fullName>
    </submittedName>
</protein>
<evidence type="ECO:0000313" key="4">
    <source>
        <dbReference type="Proteomes" id="UP000736328"/>
    </source>
</evidence>